<dbReference type="RefSeq" id="WP_088908454.1">
    <property type="nucleotide sequence ID" value="NZ_CP018145.1"/>
</dbReference>
<feature type="domain" description="Multidrug resistance protein MdtA-like barrel-sandwich hybrid" evidence="5">
    <location>
        <begin position="264"/>
        <end position="345"/>
    </location>
</feature>
<dbReference type="PRINTS" id="PR01490">
    <property type="entry name" value="RTXTOXIND"/>
</dbReference>
<evidence type="ECO:0000313" key="7">
    <source>
        <dbReference type="EMBL" id="ASJ54746.1"/>
    </source>
</evidence>
<dbReference type="Proteomes" id="UP000197781">
    <property type="component" value="Chromosome"/>
</dbReference>
<dbReference type="Gene3D" id="1.10.287.470">
    <property type="entry name" value="Helix hairpin bin"/>
    <property type="match status" value="1"/>
</dbReference>
<dbReference type="InterPro" id="IPR050465">
    <property type="entry name" value="UPF0194_transport"/>
</dbReference>
<keyword evidence="4" id="KW-0812">Transmembrane</keyword>
<feature type="transmembrane region" description="Helical" evidence="4">
    <location>
        <begin position="7"/>
        <end position="27"/>
    </location>
</feature>
<dbReference type="Gene3D" id="2.40.30.170">
    <property type="match status" value="1"/>
</dbReference>
<dbReference type="InterPro" id="IPR058647">
    <property type="entry name" value="BSH_CzcB-like"/>
</dbReference>
<dbReference type="InterPro" id="IPR058625">
    <property type="entry name" value="MdtA-like_BSH"/>
</dbReference>
<dbReference type="Pfam" id="PF25917">
    <property type="entry name" value="BSH_RND"/>
    <property type="match status" value="1"/>
</dbReference>
<gene>
    <name evidence="7" type="ORF">BP422_14880</name>
</gene>
<accession>A0A220MI47</accession>
<evidence type="ECO:0000256" key="4">
    <source>
        <dbReference type="SAM" id="Phobius"/>
    </source>
</evidence>
<evidence type="ECO:0000256" key="1">
    <source>
        <dbReference type="ARBA" id="ARBA00004196"/>
    </source>
</evidence>
<dbReference type="PANTHER" id="PTHR32347">
    <property type="entry name" value="EFFLUX SYSTEM COMPONENT YKNX-RELATED"/>
    <property type="match status" value="1"/>
</dbReference>
<keyword evidence="4" id="KW-1133">Transmembrane helix</keyword>
<name>A0A220MI47_9BACL</name>
<dbReference type="EMBL" id="CP018145">
    <property type="protein sequence ID" value="ASJ54746.1"/>
    <property type="molecule type" value="Genomic_DNA"/>
</dbReference>
<organism evidence="7 8">
    <name type="scientific">Brevibacillus formosus</name>
    <dbReference type="NCBI Taxonomy" id="54913"/>
    <lineage>
        <taxon>Bacteria</taxon>
        <taxon>Bacillati</taxon>
        <taxon>Bacillota</taxon>
        <taxon>Bacilli</taxon>
        <taxon>Bacillales</taxon>
        <taxon>Paenibacillaceae</taxon>
        <taxon>Brevibacillus</taxon>
    </lineage>
</organism>
<dbReference type="GO" id="GO:0030313">
    <property type="term" value="C:cell envelope"/>
    <property type="evidence" value="ECO:0007669"/>
    <property type="project" value="UniProtKB-SubCell"/>
</dbReference>
<evidence type="ECO:0000259" key="5">
    <source>
        <dbReference type="Pfam" id="PF25917"/>
    </source>
</evidence>
<feature type="coiled-coil region" evidence="3">
    <location>
        <begin position="101"/>
        <end position="135"/>
    </location>
</feature>
<dbReference type="KEGG" id="bfm:BP422_14880"/>
<dbReference type="CDD" id="cd06850">
    <property type="entry name" value="biotinyl_domain"/>
    <property type="match status" value="1"/>
</dbReference>
<dbReference type="Pfam" id="PF25973">
    <property type="entry name" value="BSH_CzcB"/>
    <property type="match status" value="1"/>
</dbReference>
<dbReference type="PANTHER" id="PTHR32347:SF14">
    <property type="entry name" value="EFFLUX SYSTEM COMPONENT YKNX-RELATED"/>
    <property type="match status" value="1"/>
</dbReference>
<evidence type="ECO:0000256" key="3">
    <source>
        <dbReference type="SAM" id="Coils"/>
    </source>
</evidence>
<evidence type="ECO:0000256" key="2">
    <source>
        <dbReference type="ARBA" id="ARBA00023054"/>
    </source>
</evidence>
<evidence type="ECO:0000313" key="8">
    <source>
        <dbReference type="Proteomes" id="UP000197781"/>
    </source>
</evidence>
<dbReference type="Gene3D" id="2.40.420.20">
    <property type="match status" value="1"/>
</dbReference>
<keyword evidence="2 3" id="KW-0175">Coiled coil</keyword>
<protein>
    <submittedName>
        <fullName evidence="7">Efflux transporter periplasmic adaptor subunit</fullName>
    </submittedName>
</protein>
<sequence length="505" mass="55395">MNKKKWIIIATVVAVLGGGSYYGYSYFKGEEVTEEKPEEKPTFPTALVERGDVKKTINSAGTVEAKAREEVKPELSGKVQRVLVKEGQSVKKGDVLFTIDSSDAQLEIQKLELDILKAKKELSEIKQKKDKITASKEGKVVEVLVEEGQDVRPDQVVVKLANTDYLKIIGQFTSYESERFSVGQKVKVFIPTSMYFVDGVVTEVDRIGEKVEGAGGIHNVEVLVKKPGAIYVGDKGEVQYTDDKGLLYVSRNQKEFQLPDEIEILAGTYGKIGKIDVKKDDVVKVGQQLFKMDMEASGMELMEKELALKSSLLNMEQKKREIAKNQVTAPISGVITKLSVKEGEAPGSEPAAIIMDTTSVYFMAAVGELDIPAIKIGQNVDVYVYAFGTEPFKGKVVELPKEGKKEDKEVRFAVKVELLDKAEFKHGMTGDNDIIVAQAKNVLRLPSNAVEILGPGQGTVMVKDPSTGDPMPKDVEIGIEGYDFIEIKGGLNEGEEVLVTNSEGM</sequence>
<keyword evidence="4" id="KW-0472">Membrane</keyword>
<evidence type="ECO:0000259" key="6">
    <source>
        <dbReference type="Pfam" id="PF25973"/>
    </source>
</evidence>
<reference evidence="7 8" key="1">
    <citation type="submission" date="2016-11" db="EMBL/GenBank/DDBJ databases">
        <authorList>
            <person name="Jaros S."/>
            <person name="Januszkiewicz K."/>
            <person name="Wedrychowicz H."/>
        </authorList>
    </citation>
    <scope>NUCLEOTIDE SEQUENCE [LARGE SCALE GENOMIC DNA]</scope>
    <source>
        <strain evidence="7 8">NF2</strain>
    </source>
</reference>
<comment type="subcellular location">
    <subcellularLocation>
        <location evidence="1">Cell envelope</location>
    </subcellularLocation>
</comment>
<dbReference type="Gene3D" id="2.40.50.100">
    <property type="match status" value="2"/>
</dbReference>
<dbReference type="SUPFAM" id="SSF111369">
    <property type="entry name" value="HlyD-like secretion proteins"/>
    <property type="match status" value="2"/>
</dbReference>
<feature type="domain" description="CzcB-like barrel-sandwich hybrid" evidence="6">
    <location>
        <begin position="70"/>
        <end position="162"/>
    </location>
</feature>
<proteinExistence type="predicted"/>
<dbReference type="AlphaFoldDB" id="A0A220MI47"/>